<dbReference type="GO" id="GO:0005886">
    <property type="term" value="C:plasma membrane"/>
    <property type="evidence" value="ECO:0007669"/>
    <property type="project" value="TreeGrafter"/>
</dbReference>
<dbReference type="Pfam" id="PF00350">
    <property type="entry name" value="Dynamin_N"/>
    <property type="match status" value="1"/>
</dbReference>
<protein>
    <recommendedName>
        <fullName evidence="11">Major facilitator superfamily (MFS) profile domain-containing protein</fullName>
    </recommendedName>
</protein>
<evidence type="ECO:0000313" key="10">
    <source>
        <dbReference type="Proteomes" id="UP000654922"/>
    </source>
</evidence>
<feature type="compositionally biased region" description="Acidic residues" evidence="5">
    <location>
        <begin position="637"/>
        <end position="656"/>
    </location>
</feature>
<gene>
    <name evidence="9" type="ORF">CNMCM5623_005329</name>
</gene>
<dbReference type="Gene3D" id="3.40.50.300">
    <property type="entry name" value="P-loop containing nucleotide triphosphate hydrolases"/>
    <property type="match status" value="1"/>
</dbReference>
<feature type="domain" description="DUF7605" evidence="8">
    <location>
        <begin position="1185"/>
        <end position="1366"/>
    </location>
</feature>
<feature type="region of interest" description="Disordered" evidence="5">
    <location>
        <begin position="1"/>
        <end position="54"/>
    </location>
</feature>
<dbReference type="PANTHER" id="PTHR23502">
    <property type="entry name" value="MAJOR FACILITATOR SUPERFAMILY"/>
    <property type="match status" value="1"/>
</dbReference>
<dbReference type="GO" id="GO:0022857">
    <property type="term" value="F:transmembrane transporter activity"/>
    <property type="evidence" value="ECO:0007669"/>
    <property type="project" value="InterPro"/>
</dbReference>
<keyword evidence="4 6" id="KW-0472">Membrane</keyword>
<feature type="region of interest" description="Disordered" evidence="5">
    <location>
        <begin position="999"/>
        <end position="1019"/>
    </location>
</feature>
<dbReference type="InterPro" id="IPR036259">
    <property type="entry name" value="MFS_trans_sf"/>
</dbReference>
<accession>A0A8H6QIY9</accession>
<keyword evidence="2 6" id="KW-0812">Transmembrane</keyword>
<evidence type="ECO:0000256" key="2">
    <source>
        <dbReference type="ARBA" id="ARBA00022692"/>
    </source>
</evidence>
<evidence type="ECO:0000256" key="4">
    <source>
        <dbReference type="ARBA" id="ARBA00023136"/>
    </source>
</evidence>
<dbReference type="InterPro" id="IPR011701">
    <property type="entry name" value="MFS"/>
</dbReference>
<dbReference type="Pfam" id="PF24564">
    <property type="entry name" value="DUF7605"/>
    <property type="match status" value="1"/>
</dbReference>
<dbReference type="InterPro" id="IPR027417">
    <property type="entry name" value="P-loop_NTPase"/>
</dbReference>
<dbReference type="Pfam" id="PF07690">
    <property type="entry name" value="MFS_1"/>
    <property type="match status" value="1"/>
</dbReference>
<evidence type="ECO:0000256" key="5">
    <source>
        <dbReference type="SAM" id="MobiDB-lite"/>
    </source>
</evidence>
<evidence type="ECO:0000259" key="7">
    <source>
        <dbReference type="Pfam" id="PF00350"/>
    </source>
</evidence>
<feature type="region of interest" description="Disordered" evidence="5">
    <location>
        <begin position="512"/>
        <end position="539"/>
    </location>
</feature>
<feature type="transmembrane region" description="Helical" evidence="6">
    <location>
        <begin position="302"/>
        <end position="321"/>
    </location>
</feature>
<dbReference type="PANTHER" id="PTHR23502:SF138">
    <property type="entry name" value="MAJOR FACILITATOR SUPERFAMILY (MFS) PROFILE DOMAIN-CONTAINING PROTEIN-RELATED"/>
    <property type="match status" value="1"/>
</dbReference>
<sequence>MESPKFYESSSRLSQMSDEKETIGPSNPAQTTTDRQHLQLTIRSSDGSTKKDNRHLTIGAGKAFPPPLIDPENYVVDFDGPDDPEHPYNWSYVLKYAPIAAIFAPGAGLASKTFGVGPEVGTLGTTLYILGFASGPLIWAPTSELIGRRWPLTIGMLGVAIFTISAAVCKDIQTQLSVVPAVLSDVYNNAQRGTAITLYSLTVFVGPFSAPFIGGFVSSSYLGWRWTLYISSFMGFASVTLFILLLKETYAPLLLVAKAAAIRRQTSNWGVHAKLEEVEVDFHELIQKYFTRPLKILITEPIVLLISLYMSFIYGLVYALLEAYPYVFESVYGMNPGNSSQAKKLAANDNIPVPEWRLSPAIVGAPVFTVGIFWAVSPGATPTRLSSAAIATPQSTAVMLCQNTAIEDTSLPDTGGSMPHFRTYAGRWMEQHNSTARDSSVWGLWNAVPARPLLWNAIAVSARGLFSQIWLPYLDGPRTPLRSARASSNPLQDHALPSAEFTFSCSPSSAGRLTPVSSVDDSLDPQVERRSLTPNTQSLFQNLRLSETVRHQNHGSETNPSSGPRESRLTPNAHHTTYRDLYNATPSPGVAASTEPTQRPPRTPTSPLGVVNAHLQNLNLADSGNPEVSDSDRDNDPESDEVSQLDNNSDDDDIDDDYLYNIRQEELPQVPIYDIRLQTALRNVRGQLADLAQVMSRRQLAQDPTTAFHELYKQTLEASGFAYPASRTVGFIGDSGMGKSSLINSILDQEDLARSSGDGAACTTVVTEFRSVDEEHPQNYTVEADFMDNAEIRELLEELLSSVRKYYTDAYREVVDAREQERIKAAAKRAWDTLLSLFPNQPGLDLDFLSRDGEDAVESIVTTLQEWAMAGLDHRPGGRDSLRYTVVARHADECMEQLDNLMADSRDGDRPAIWPFVKLIRVYLRSPVLRTGLVLADLPGFRDLNYARERATERYLRHSCDEVFIDVDAKETARTSSAGDARHILDLDNRIQSLEQRIRHTRSRRRQASGSRNQNLAAEETTLRDEKEALEFELKRFLIVRRNRRVTDALSRAWKNQARIFCVSNKLYSDHRANDPEQANGYLELSGITELRRYCQSVPADAQLRATESFLQNQVPALLGSLTQWALAGSDSVTASRAEVLRDALKEAEQTLQRSIVSPRSGVRLAQNSLERQFRDLIVQTIRNSRNTWRDDAVGASREWATWHHSTYAAWCRNYGTHQTAKQDYRCWNEEILGQGSDQLSTRWDTMLGWLEEQRDDLDEELSSMFQHVCDLIEEHHEIAPDSLGNLRLNIKTRQRCILDAIHSSLDDLIYATEKLKSDAIGGHASSYIAGVMRPVYNTCREQYGTGSDARRKQTMNRHLSSSALFLQLGNTLSGDYRELIERTFDQLDQKLPEEIANITRDLRASLTVEGQTSEAGQDPQHTEELKQRVRVIQDALVHAQRVVREVRQ</sequence>
<dbReference type="Proteomes" id="UP000654922">
    <property type="component" value="Unassembled WGS sequence"/>
</dbReference>
<feature type="region of interest" description="Disordered" evidence="5">
    <location>
        <begin position="551"/>
        <end position="656"/>
    </location>
</feature>
<dbReference type="SUPFAM" id="SSF103473">
    <property type="entry name" value="MFS general substrate transporter"/>
    <property type="match status" value="1"/>
</dbReference>
<evidence type="ECO:0008006" key="11">
    <source>
        <dbReference type="Google" id="ProtNLM"/>
    </source>
</evidence>
<feature type="compositionally biased region" description="Polar residues" evidence="5">
    <location>
        <begin position="614"/>
        <end position="628"/>
    </location>
</feature>
<feature type="transmembrane region" description="Helical" evidence="6">
    <location>
        <begin position="226"/>
        <end position="246"/>
    </location>
</feature>
<evidence type="ECO:0000313" key="9">
    <source>
        <dbReference type="EMBL" id="KAF7173072.1"/>
    </source>
</evidence>
<evidence type="ECO:0000256" key="6">
    <source>
        <dbReference type="SAM" id="Phobius"/>
    </source>
</evidence>
<dbReference type="SUPFAM" id="SSF52540">
    <property type="entry name" value="P-loop containing nucleoside triphosphate hydrolases"/>
    <property type="match status" value="1"/>
</dbReference>
<feature type="compositionally biased region" description="Polar residues" evidence="5">
    <location>
        <begin position="555"/>
        <end position="575"/>
    </location>
</feature>
<feature type="domain" description="Dynamin N-terminal" evidence="7">
    <location>
        <begin position="729"/>
        <end position="983"/>
    </location>
</feature>
<reference evidence="9" key="1">
    <citation type="submission" date="2020-06" db="EMBL/GenBank/DDBJ databases">
        <title>Draft genome sequences of strains closely related to Aspergillus parafelis and Aspergillus hiratsukae.</title>
        <authorList>
            <person name="Dos Santos R.A.C."/>
            <person name="Rivero-Menendez O."/>
            <person name="Steenwyk J.L."/>
            <person name="Mead M.E."/>
            <person name="Goldman G.H."/>
            <person name="Alastruey-Izquierdo A."/>
            <person name="Rokas A."/>
        </authorList>
    </citation>
    <scope>NUCLEOTIDE SEQUENCE</scope>
    <source>
        <strain evidence="9">CNM-CM5623</strain>
    </source>
</reference>
<organism evidence="9 10">
    <name type="scientific">Aspergillus felis</name>
    <dbReference type="NCBI Taxonomy" id="1287682"/>
    <lineage>
        <taxon>Eukaryota</taxon>
        <taxon>Fungi</taxon>
        <taxon>Dikarya</taxon>
        <taxon>Ascomycota</taxon>
        <taxon>Pezizomycotina</taxon>
        <taxon>Eurotiomycetes</taxon>
        <taxon>Eurotiomycetidae</taxon>
        <taxon>Eurotiales</taxon>
        <taxon>Aspergillaceae</taxon>
        <taxon>Aspergillus</taxon>
        <taxon>Aspergillus subgen. Fumigati</taxon>
    </lineage>
</organism>
<name>A0A8H6QIY9_9EURO</name>
<feature type="compositionally biased region" description="Polar residues" evidence="5">
    <location>
        <begin position="24"/>
        <end position="47"/>
    </location>
</feature>
<dbReference type="Gene3D" id="1.20.1250.20">
    <property type="entry name" value="MFS general substrate transporter like domains"/>
    <property type="match status" value="1"/>
</dbReference>
<feature type="transmembrane region" description="Helical" evidence="6">
    <location>
        <begin position="193"/>
        <end position="214"/>
    </location>
</feature>
<feature type="transmembrane region" description="Helical" evidence="6">
    <location>
        <begin position="120"/>
        <end position="140"/>
    </location>
</feature>
<dbReference type="InterPro" id="IPR056024">
    <property type="entry name" value="DUF7605"/>
</dbReference>
<evidence type="ECO:0000256" key="3">
    <source>
        <dbReference type="ARBA" id="ARBA00022989"/>
    </source>
</evidence>
<comment type="subcellular location">
    <subcellularLocation>
        <location evidence="1">Membrane</location>
        <topology evidence="1">Multi-pass membrane protein</topology>
    </subcellularLocation>
</comment>
<comment type="caution">
    <text evidence="9">The sequence shown here is derived from an EMBL/GenBank/DDBJ whole genome shotgun (WGS) entry which is preliminary data.</text>
</comment>
<dbReference type="EMBL" id="JACBAE010001104">
    <property type="protein sequence ID" value="KAF7173072.1"/>
    <property type="molecule type" value="Genomic_DNA"/>
</dbReference>
<feature type="transmembrane region" description="Helical" evidence="6">
    <location>
        <begin position="152"/>
        <end position="172"/>
    </location>
</feature>
<keyword evidence="3 6" id="KW-1133">Transmembrane helix</keyword>
<dbReference type="OrthoDB" id="3598281at2759"/>
<evidence type="ECO:0000259" key="8">
    <source>
        <dbReference type="Pfam" id="PF24564"/>
    </source>
</evidence>
<dbReference type="InterPro" id="IPR045063">
    <property type="entry name" value="Dynamin_N"/>
</dbReference>
<evidence type="ECO:0000256" key="1">
    <source>
        <dbReference type="ARBA" id="ARBA00004141"/>
    </source>
</evidence>
<proteinExistence type="predicted"/>